<keyword evidence="2" id="KW-0472">Membrane</keyword>
<evidence type="ECO:0000256" key="1">
    <source>
        <dbReference type="SAM" id="MobiDB-lite"/>
    </source>
</evidence>
<evidence type="ECO:0000313" key="3">
    <source>
        <dbReference type="EMBL" id="GAA4518070.1"/>
    </source>
</evidence>
<proteinExistence type="predicted"/>
<feature type="compositionally biased region" description="Pro residues" evidence="1">
    <location>
        <begin position="122"/>
        <end position="135"/>
    </location>
</feature>
<accession>A0ABP8R5P2</accession>
<keyword evidence="2" id="KW-0812">Transmembrane</keyword>
<feature type="region of interest" description="Disordered" evidence="1">
    <location>
        <begin position="91"/>
        <end position="214"/>
    </location>
</feature>
<keyword evidence="4" id="KW-1185">Reference proteome</keyword>
<feature type="transmembrane region" description="Helical" evidence="2">
    <location>
        <begin position="66"/>
        <end position="89"/>
    </location>
</feature>
<gene>
    <name evidence="3" type="ORF">GCM10023191_091630</name>
</gene>
<sequence length="214" mass="21589">MNDPGLDPDTAERMLRGEPAGPPGLTALLAAASARPVREPDGEEAAVAAFREARSLPSPGPRRIRALAGLKAAAAALVLLLAGGVAVAATGHSRGPARTGYPGRTGAPAGSGRTTGRYGPSLSPPPSPSPRPSTSPTPRTAAASHPTPEAGRSERPSQETETPPGKPKSHTPRDKSTVKVGVPSVRPRKLIGTSPTKKIAQDEADSVAGALGNL</sequence>
<feature type="compositionally biased region" description="Low complexity" evidence="1">
    <location>
        <begin position="136"/>
        <end position="148"/>
    </location>
</feature>
<organism evidence="3 4">
    <name type="scientific">Actinoallomurus oryzae</name>
    <dbReference type="NCBI Taxonomy" id="502180"/>
    <lineage>
        <taxon>Bacteria</taxon>
        <taxon>Bacillati</taxon>
        <taxon>Actinomycetota</taxon>
        <taxon>Actinomycetes</taxon>
        <taxon>Streptosporangiales</taxon>
        <taxon>Thermomonosporaceae</taxon>
        <taxon>Actinoallomurus</taxon>
    </lineage>
</organism>
<dbReference type="RefSeq" id="WP_345474936.1">
    <property type="nucleotide sequence ID" value="NZ_BAABHF010000059.1"/>
</dbReference>
<protein>
    <submittedName>
        <fullName evidence="3">Uncharacterized protein</fullName>
    </submittedName>
</protein>
<evidence type="ECO:0000256" key="2">
    <source>
        <dbReference type="SAM" id="Phobius"/>
    </source>
</evidence>
<dbReference type="Proteomes" id="UP001500503">
    <property type="component" value="Unassembled WGS sequence"/>
</dbReference>
<evidence type="ECO:0000313" key="4">
    <source>
        <dbReference type="Proteomes" id="UP001500503"/>
    </source>
</evidence>
<dbReference type="EMBL" id="BAABHF010000059">
    <property type="protein sequence ID" value="GAA4518070.1"/>
    <property type="molecule type" value="Genomic_DNA"/>
</dbReference>
<name>A0ABP8R5P2_9ACTN</name>
<comment type="caution">
    <text evidence="3">The sequence shown here is derived from an EMBL/GenBank/DDBJ whole genome shotgun (WGS) entry which is preliminary data.</text>
</comment>
<keyword evidence="2" id="KW-1133">Transmembrane helix</keyword>
<feature type="region of interest" description="Disordered" evidence="1">
    <location>
        <begin position="1"/>
        <end position="23"/>
    </location>
</feature>
<reference evidence="4" key="1">
    <citation type="journal article" date="2019" name="Int. J. Syst. Evol. Microbiol.">
        <title>The Global Catalogue of Microorganisms (GCM) 10K type strain sequencing project: providing services to taxonomists for standard genome sequencing and annotation.</title>
        <authorList>
            <consortium name="The Broad Institute Genomics Platform"/>
            <consortium name="The Broad Institute Genome Sequencing Center for Infectious Disease"/>
            <person name="Wu L."/>
            <person name="Ma J."/>
        </authorList>
    </citation>
    <scope>NUCLEOTIDE SEQUENCE [LARGE SCALE GENOMIC DNA]</scope>
    <source>
        <strain evidence="4">JCM 17933</strain>
    </source>
</reference>